<dbReference type="InterPro" id="IPR002104">
    <property type="entry name" value="Integrase_catalytic"/>
</dbReference>
<proteinExistence type="inferred from homology"/>
<dbReference type="OrthoDB" id="9775880at2"/>
<comment type="similarity">
    <text evidence="1">Belongs to the 'phage' integrase family.</text>
</comment>
<dbReference type="InterPro" id="IPR025166">
    <property type="entry name" value="Integrase_DNA_bind_dom"/>
</dbReference>
<dbReference type="InterPro" id="IPR050808">
    <property type="entry name" value="Phage_Integrase"/>
</dbReference>
<evidence type="ECO:0000256" key="3">
    <source>
        <dbReference type="ARBA" id="ARBA00023125"/>
    </source>
</evidence>
<dbReference type="GO" id="GO:0006310">
    <property type="term" value="P:DNA recombination"/>
    <property type="evidence" value="ECO:0007669"/>
    <property type="project" value="UniProtKB-KW"/>
</dbReference>
<evidence type="ECO:0000256" key="1">
    <source>
        <dbReference type="ARBA" id="ARBA00008857"/>
    </source>
</evidence>
<evidence type="ECO:0000313" key="9">
    <source>
        <dbReference type="Proteomes" id="UP000244571"/>
    </source>
</evidence>
<dbReference type="EMBL" id="CP028901">
    <property type="protein sequence ID" value="AWB35190.1"/>
    <property type="molecule type" value="Genomic_DNA"/>
</dbReference>
<sequence>MKLSDVAVRQAKAKDKPYKLADGTGLYLLVNTKGKYWRYDYRFDDKRKTVSYGTYPVITLAAARELHIDVKRQIASGIDPMAQRKAEKMADALTFGAVAQKWFQHWKPNKTEKHASEVWRRLELDIFPALGSIPADELTAAQVRDCIKAIEARGALDIAKRQLQKCSQIMRHAVAHDMATRNPVSDIQPSDILPARKKRNYARIDAKDLPQLLRDIDAYTGGEHTRLALQLMALTFVRTGELIGARWEEFDFDAARWTVPAERMKMRTPHIVPLSTQALAVLQKLQALSYGRPFVFPADTGKPTHMSNNTILYALYRMGYRGRMTGHGFRGVASTILHEQGWPHEHIELQLAHQERDETSAAYNHALYLAQRAKMMQAWAQYLDVLRVENVIPMVRA</sequence>
<dbReference type="InterPro" id="IPR010998">
    <property type="entry name" value="Integrase_recombinase_N"/>
</dbReference>
<dbReference type="CDD" id="cd00801">
    <property type="entry name" value="INT_P4_C"/>
    <property type="match status" value="1"/>
</dbReference>
<evidence type="ECO:0000256" key="2">
    <source>
        <dbReference type="ARBA" id="ARBA00022908"/>
    </source>
</evidence>
<dbReference type="Proteomes" id="UP000244571">
    <property type="component" value="Chromosome"/>
</dbReference>
<dbReference type="GO" id="GO:0003677">
    <property type="term" value="F:DNA binding"/>
    <property type="evidence" value="ECO:0007669"/>
    <property type="project" value="UniProtKB-UniRule"/>
</dbReference>
<accession>A0A2R4XN08</accession>
<keyword evidence="9" id="KW-1185">Reference proteome</keyword>
<dbReference type="AlphaFoldDB" id="A0A2R4XN08"/>
<feature type="domain" description="Tyr recombinase" evidence="6">
    <location>
        <begin position="199"/>
        <end position="376"/>
    </location>
</feature>
<gene>
    <name evidence="8" type="ORF">DBV39_17245</name>
</gene>
<evidence type="ECO:0000259" key="7">
    <source>
        <dbReference type="PROSITE" id="PS51900"/>
    </source>
</evidence>
<dbReference type="InterPro" id="IPR038488">
    <property type="entry name" value="Integrase_DNA-bd_sf"/>
</dbReference>
<protein>
    <submittedName>
        <fullName evidence="8">Integrase</fullName>
    </submittedName>
</protein>
<dbReference type="Pfam" id="PF13356">
    <property type="entry name" value="Arm-DNA-bind_3"/>
    <property type="match status" value="1"/>
</dbReference>
<dbReference type="PROSITE" id="PS51900">
    <property type="entry name" value="CB"/>
    <property type="match status" value="1"/>
</dbReference>
<dbReference type="Pfam" id="PF00589">
    <property type="entry name" value="Phage_integrase"/>
    <property type="match status" value="1"/>
</dbReference>
<evidence type="ECO:0000313" key="8">
    <source>
        <dbReference type="EMBL" id="AWB35190.1"/>
    </source>
</evidence>
<dbReference type="Gene3D" id="1.10.150.130">
    <property type="match status" value="1"/>
</dbReference>
<dbReference type="KEGG" id="boz:DBV39_17245"/>
<dbReference type="InterPro" id="IPR053876">
    <property type="entry name" value="Phage_int_M"/>
</dbReference>
<keyword evidence="4" id="KW-0233">DNA recombination</keyword>
<keyword evidence="2" id="KW-0229">DNA integration</keyword>
<evidence type="ECO:0000256" key="4">
    <source>
        <dbReference type="ARBA" id="ARBA00023172"/>
    </source>
</evidence>
<keyword evidence="3 5" id="KW-0238">DNA-binding</keyword>
<dbReference type="PANTHER" id="PTHR30629:SF2">
    <property type="entry name" value="PROPHAGE INTEGRASE INTS-RELATED"/>
    <property type="match status" value="1"/>
</dbReference>
<evidence type="ECO:0000259" key="6">
    <source>
        <dbReference type="PROSITE" id="PS51898"/>
    </source>
</evidence>
<dbReference type="InterPro" id="IPR013762">
    <property type="entry name" value="Integrase-like_cat_sf"/>
</dbReference>
<dbReference type="InterPro" id="IPR011010">
    <property type="entry name" value="DNA_brk_join_enz"/>
</dbReference>
<dbReference type="Gene3D" id="1.10.443.10">
    <property type="entry name" value="Intergrase catalytic core"/>
    <property type="match status" value="1"/>
</dbReference>
<reference evidence="8 9" key="1">
    <citation type="submission" date="2018-04" db="EMBL/GenBank/DDBJ databases">
        <title>Bordetella sp. HZ20 isolated from seawater.</title>
        <authorList>
            <person name="Sun C."/>
        </authorList>
    </citation>
    <scope>NUCLEOTIDE SEQUENCE [LARGE SCALE GENOMIC DNA]</scope>
    <source>
        <strain evidence="8 9">HZ20</strain>
    </source>
</reference>
<dbReference type="Pfam" id="PF22022">
    <property type="entry name" value="Phage_int_M"/>
    <property type="match status" value="1"/>
</dbReference>
<name>A0A2R4XN08_9BURK</name>
<dbReference type="InterPro" id="IPR044068">
    <property type="entry name" value="CB"/>
</dbReference>
<dbReference type="RefSeq" id="WP_108622600.1">
    <property type="nucleotide sequence ID" value="NZ_CP028901.1"/>
</dbReference>
<dbReference type="SUPFAM" id="SSF56349">
    <property type="entry name" value="DNA breaking-rejoining enzymes"/>
    <property type="match status" value="1"/>
</dbReference>
<dbReference type="PANTHER" id="PTHR30629">
    <property type="entry name" value="PROPHAGE INTEGRASE"/>
    <property type="match status" value="1"/>
</dbReference>
<dbReference type="GO" id="GO:0015074">
    <property type="term" value="P:DNA integration"/>
    <property type="evidence" value="ECO:0007669"/>
    <property type="project" value="UniProtKB-KW"/>
</dbReference>
<evidence type="ECO:0000256" key="5">
    <source>
        <dbReference type="PROSITE-ProRule" id="PRU01248"/>
    </source>
</evidence>
<dbReference type="Gene3D" id="3.30.160.390">
    <property type="entry name" value="Integrase, DNA-binding domain"/>
    <property type="match status" value="1"/>
</dbReference>
<dbReference type="PROSITE" id="PS51898">
    <property type="entry name" value="TYR_RECOMBINASE"/>
    <property type="match status" value="1"/>
</dbReference>
<organism evidence="8 9">
    <name type="scientific">Orrella marina</name>
    <dbReference type="NCBI Taxonomy" id="2163011"/>
    <lineage>
        <taxon>Bacteria</taxon>
        <taxon>Pseudomonadati</taxon>
        <taxon>Pseudomonadota</taxon>
        <taxon>Betaproteobacteria</taxon>
        <taxon>Burkholderiales</taxon>
        <taxon>Alcaligenaceae</taxon>
        <taxon>Orrella</taxon>
    </lineage>
</organism>
<feature type="domain" description="Core-binding (CB)" evidence="7">
    <location>
        <begin position="93"/>
        <end position="174"/>
    </location>
</feature>